<dbReference type="AlphaFoldDB" id="A0AAV2H872"/>
<dbReference type="InterPro" id="IPR036055">
    <property type="entry name" value="LDL_receptor-like_sf"/>
</dbReference>
<evidence type="ECO:0000256" key="6">
    <source>
        <dbReference type="ARBA" id="ARBA00023136"/>
    </source>
</evidence>
<keyword evidence="5 10" id="KW-1133">Transmembrane helix</keyword>
<keyword evidence="6 10" id="KW-0472">Membrane</keyword>
<reference evidence="12 13" key="1">
    <citation type="submission" date="2024-04" db="EMBL/GenBank/DDBJ databases">
        <authorList>
            <consortium name="Genoscope - CEA"/>
            <person name="William W."/>
        </authorList>
    </citation>
    <scope>NUCLEOTIDE SEQUENCE [LARGE SCALE GENOMIC DNA]</scope>
</reference>
<evidence type="ECO:0000256" key="7">
    <source>
        <dbReference type="ARBA" id="ARBA00023157"/>
    </source>
</evidence>
<dbReference type="GO" id="GO:0016192">
    <property type="term" value="P:vesicle-mediated transport"/>
    <property type="evidence" value="ECO:0007669"/>
    <property type="project" value="UniProtKB-ARBA"/>
</dbReference>
<feature type="disulfide bond" evidence="8">
    <location>
        <begin position="648"/>
        <end position="666"/>
    </location>
</feature>
<dbReference type="PRINTS" id="PR00261">
    <property type="entry name" value="LDLRECEPTOR"/>
</dbReference>
<keyword evidence="3 10" id="KW-0812">Transmembrane</keyword>
<feature type="signal peptide" evidence="11">
    <location>
        <begin position="1"/>
        <end position="25"/>
    </location>
</feature>
<feature type="transmembrane region" description="Helical" evidence="10">
    <location>
        <begin position="697"/>
        <end position="723"/>
    </location>
</feature>
<gene>
    <name evidence="12" type="ORF">GSLYS_00002601001</name>
</gene>
<dbReference type="Pfam" id="PF00057">
    <property type="entry name" value="Ldl_recept_a"/>
    <property type="match status" value="4"/>
</dbReference>
<feature type="disulfide bond" evidence="8">
    <location>
        <begin position="608"/>
        <end position="626"/>
    </location>
</feature>
<comment type="caution">
    <text evidence="12">The sequence shown here is derived from an EMBL/GenBank/DDBJ whole genome shotgun (WGS) entry which is preliminary data.</text>
</comment>
<feature type="disulfide bond" evidence="8">
    <location>
        <begin position="553"/>
        <end position="565"/>
    </location>
</feature>
<keyword evidence="11" id="KW-0732">Signal</keyword>
<keyword evidence="13" id="KW-1185">Reference proteome</keyword>
<dbReference type="GO" id="GO:0012505">
    <property type="term" value="C:endomembrane system"/>
    <property type="evidence" value="ECO:0007669"/>
    <property type="project" value="UniProtKB-SubCell"/>
</dbReference>
<dbReference type="CDD" id="cd00112">
    <property type="entry name" value="LDLa"/>
    <property type="match status" value="5"/>
</dbReference>
<proteinExistence type="predicted"/>
<accession>A0AAV2H872</accession>
<dbReference type="InterPro" id="IPR023415">
    <property type="entry name" value="LDLR_class-A_CS"/>
</dbReference>
<dbReference type="PROSITE" id="PS50068">
    <property type="entry name" value="LDLRA_2"/>
    <property type="match status" value="5"/>
</dbReference>
<feature type="region of interest" description="Disordered" evidence="9">
    <location>
        <begin position="56"/>
        <end position="85"/>
    </location>
</feature>
<comment type="subcellular location">
    <subcellularLocation>
        <location evidence="2">Endomembrane system</location>
    </subcellularLocation>
    <subcellularLocation>
        <location evidence="1">Membrane</location>
        <topology evidence="1">Single-pass membrane protein</topology>
    </subcellularLocation>
</comment>
<dbReference type="PROSITE" id="PS01209">
    <property type="entry name" value="LDLRA_1"/>
    <property type="match status" value="3"/>
</dbReference>
<dbReference type="EMBL" id="CAXITT010000032">
    <property type="protein sequence ID" value="CAL1528431.1"/>
    <property type="molecule type" value="Genomic_DNA"/>
</dbReference>
<evidence type="ECO:0000313" key="13">
    <source>
        <dbReference type="Proteomes" id="UP001497497"/>
    </source>
</evidence>
<evidence type="ECO:0000256" key="1">
    <source>
        <dbReference type="ARBA" id="ARBA00004167"/>
    </source>
</evidence>
<evidence type="ECO:0000256" key="2">
    <source>
        <dbReference type="ARBA" id="ARBA00004308"/>
    </source>
</evidence>
<sequence>MAGQLVVALTVASFLMLAYPDMVSATPGASARGSNRRWLAKASVQPKLGLYKTRPVQSTKKTPVSTPAGMSSFKHGLPGPPDVSNTNLKTMQQLGTVGTGDIGMTPERGPYTTEPHGGTTGRGPFTTGHHGGTTGRGPFTTGHHDPLQLGIMMEPLDEDPLQLGIMMEPLDEDPLQLGIMMEQLDEGPLQLGPFTTGHHDGTTGRGPFTTGHHGGTTGRGPFTTGHHDGTTGRGPFTTGHQDGTTGRGPFTTGHHGGTTGRGPFTTGHHDGTTGRGPFTTGHHDGTAGRGPFTTGHHDGTTGRGPFTTGHHDGTTGRGAVTTVHPSETTMASVSKDNQTAEVNNTISTTASGRGFYVCQDKSEINVTKLCDGLRDCPEGSDETSMICQLLSDEDSCPLFDISCDNITKCIHVSQVCDGIDDCADGKDEQKCGLMCADGSLYVPLSSVCDNTLDCLDGSDEWAWTGTNCSCSDFPCPTGKCIWAQEITSAGAECWGRRTTPVENNVERFCTRHSEFLCDNDTNCRIASDRCDNFIDCKDGSDEMKTDIFGTPVCDCSSFVCRTGTCVPMNRTCDGVDDCGDLSDEVLAECTPNRPKKCWSRPWDDPFHCGDGMCIEKMYKCDDRTDCLNGADEYFSVCYPELACTQFRCSNGKCVLQSMVCDDLDNCGDGSDELFCTAKTSDISDDDDDDFSWFGDNLGLYVALAVFCGVVLFFVIVAIIAAVVRKNVNRNARVVRSRDVRARVAYMTPVSAGPPSYSEAVGGSQGQRKTECSFVNPLSSGMNTSK</sequence>
<dbReference type="InterPro" id="IPR050685">
    <property type="entry name" value="LDLR"/>
</dbReference>
<evidence type="ECO:0000256" key="10">
    <source>
        <dbReference type="SAM" id="Phobius"/>
    </source>
</evidence>
<dbReference type="PANTHER" id="PTHR24270:SF61">
    <property type="entry name" value="EGF-LIKE DOMAIN-CONTAINING PROTEIN"/>
    <property type="match status" value="1"/>
</dbReference>
<evidence type="ECO:0000256" key="5">
    <source>
        <dbReference type="ARBA" id="ARBA00022989"/>
    </source>
</evidence>
<evidence type="ECO:0000256" key="11">
    <source>
        <dbReference type="SAM" id="SignalP"/>
    </source>
</evidence>
<evidence type="ECO:0000256" key="9">
    <source>
        <dbReference type="SAM" id="MobiDB-lite"/>
    </source>
</evidence>
<feature type="disulfide bond" evidence="8">
    <location>
        <begin position="560"/>
        <end position="578"/>
    </location>
</feature>
<dbReference type="InterPro" id="IPR002172">
    <property type="entry name" value="LDrepeatLR_classA_rpt"/>
</dbReference>
<name>A0AAV2H872_LYMST</name>
<dbReference type="Proteomes" id="UP001497497">
    <property type="component" value="Unassembled WGS sequence"/>
</dbReference>
<feature type="compositionally biased region" description="Polar residues" evidence="9">
    <location>
        <begin position="56"/>
        <end position="69"/>
    </location>
</feature>
<dbReference type="Gene3D" id="4.10.400.10">
    <property type="entry name" value="Low-density Lipoprotein Receptor"/>
    <property type="match status" value="7"/>
</dbReference>
<feature type="compositionally biased region" description="Low complexity" evidence="9">
    <location>
        <begin position="243"/>
        <end position="253"/>
    </location>
</feature>
<protein>
    <submittedName>
        <fullName evidence="12">Uncharacterized protein</fullName>
    </submittedName>
</protein>
<evidence type="ECO:0000256" key="3">
    <source>
        <dbReference type="ARBA" id="ARBA00022692"/>
    </source>
</evidence>
<evidence type="ECO:0000256" key="4">
    <source>
        <dbReference type="ARBA" id="ARBA00022737"/>
    </source>
</evidence>
<evidence type="ECO:0000313" key="12">
    <source>
        <dbReference type="EMBL" id="CAL1528431.1"/>
    </source>
</evidence>
<keyword evidence="4" id="KW-0677">Repeat</keyword>
<dbReference type="SUPFAM" id="SSF57424">
    <property type="entry name" value="LDL receptor-like module"/>
    <property type="match status" value="7"/>
</dbReference>
<dbReference type="SMART" id="SM00192">
    <property type="entry name" value="LDLa"/>
    <property type="match status" value="7"/>
</dbReference>
<comment type="caution">
    <text evidence="8">Lacks conserved residue(s) required for the propagation of feature annotation.</text>
</comment>
<dbReference type="PANTHER" id="PTHR24270">
    <property type="entry name" value="LOW-DENSITY LIPOPROTEIN RECEPTOR-RELATED"/>
    <property type="match status" value="1"/>
</dbReference>
<evidence type="ECO:0000256" key="8">
    <source>
        <dbReference type="PROSITE-ProRule" id="PRU00124"/>
    </source>
</evidence>
<feature type="chain" id="PRO_5043965574" evidence="11">
    <location>
        <begin position="26"/>
        <end position="785"/>
    </location>
</feature>
<feature type="disulfide bond" evidence="8">
    <location>
        <begin position="660"/>
        <end position="675"/>
    </location>
</feature>
<keyword evidence="7 8" id="KW-1015">Disulfide bond</keyword>
<dbReference type="GO" id="GO:0005886">
    <property type="term" value="C:plasma membrane"/>
    <property type="evidence" value="ECO:0007669"/>
    <property type="project" value="TreeGrafter"/>
</dbReference>
<feature type="region of interest" description="Disordered" evidence="9">
    <location>
        <begin position="294"/>
        <end position="317"/>
    </location>
</feature>
<organism evidence="12 13">
    <name type="scientific">Lymnaea stagnalis</name>
    <name type="common">Great pond snail</name>
    <name type="synonym">Helix stagnalis</name>
    <dbReference type="NCBI Taxonomy" id="6523"/>
    <lineage>
        <taxon>Eukaryota</taxon>
        <taxon>Metazoa</taxon>
        <taxon>Spiralia</taxon>
        <taxon>Lophotrochozoa</taxon>
        <taxon>Mollusca</taxon>
        <taxon>Gastropoda</taxon>
        <taxon>Heterobranchia</taxon>
        <taxon>Euthyneura</taxon>
        <taxon>Panpulmonata</taxon>
        <taxon>Hygrophila</taxon>
        <taxon>Lymnaeoidea</taxon>
        <taxon>Lymnaeidae</taxon>
        <taxon>Lymnaea</taxon>
    </lineage>
</organism>
<feature type="disulfide bond" evidence="8">
    <location>
        <begin position="416"/>
        <end position="431"/>
    </location>
</feature>
<feature type="region of interest" description="Disordered" evidence="9">
    <location>
        <begin position="228"/>
        <end position="259"/>
    </location>
</feature>